<feature type="compositionally biased region" description="Acidic residues" evidence="1">
    <location>
        <begin position="31"/>
        <end position="49"/>
    </location>
</feature>
<dbReference type="GeneID" id="85224468"/>
<protein>
    <submittedName>
        <fullName evidence="2">Arp complex subunit</fullName>
    </submittedName>
</protein>
<proteinExistence type="predicted"/>
<evidence type="ECO:0000313" key="3">
    <source>
        <dbReference type="Proteomes" id="UP001217754"/>
    </source>
</evidence>
<feature type="region of interest" description="Disordered" evidence="1">
    <location>
        <begin position="89"/>
        <end position="118"/>
    </location>
</feature>
<feature type="compositionally biased region" description="Polar residues" evidence="1">
    <location>
        <begin position="89"/>
        <end position="98"/>
    </location>
</feature>
<feature type="region of interest" description="Disordered" evidence="1">
    <location>
        <begin position="231"/>
        <end position="256"/>
    </location>
</feature>
<accession>A0AAF0J8Q0</accession>
<keyword evidence="3" id="KW-1185">Reference proteome</keyword>
<reference evidence="2" key="1">
    <citation type="submission" date="2023-03" db="EMBL/GenBank/DDBJ databases">
        <title>Mating type loci evolution in Malassezia.</title>
        <authorList>
            <person name="Coelho M.A."/>
        </authorList>
    </citation>
    <scope>NUCLEOTIDE SEQUENCE</scope>
    <source>
        <strain evidence="2">CBS 9431</strain>
    </source>
</reference>
<sequence length="293" mass="32496">MTTVSTLWAFQAHPITREYRTRSQRRGADTDTPELEVDSSDDALDELADEGALPRDVGTSHASRPSSTAAEQVEDRRWLRTTNVVARAGSTQQTAELRTQQRAVQEARRAARGEHLPWRGDAAESARLLRVLKGLPPLGSTADADQLSDWEDALEGAKVQRVRYGEKDIVQIGRRRTLAEEEMSHHEDEIQRHVNLGVPSVPDISLPSELYGSYDDGLVAETSNWTDSRSMVLEDPRSTRPRRSLPHRWTPQRAPANAAAAAALDAIARQQTIQASPLAVQEEDLDADVEDLD</sequence>
<feature type="region of interest" description="Disordered" evidence="1">
    <location>
        <begin position="19"/>
        <end position="76"/>
    </location>
</feature>
<dbReference type="Proteomes" id="UP001217754">
    <property type="component" value="Chromosome 1"/>
</dbReference>
<feature type="compositionally biased region" description="Polar residues" evidence="1">
    <location>
        <begin position="60"/>
        <end position="70"/>
    </location>
</feature>
<dbReference type="EMBL" id="CP119958">
    <property type="protein sequence ID" value="WFD37872.1"/>
    <property type="molecule type" value="Genomic_DNA"/>
</dbReference>
<dbReference type="AlphaFoldDB" id="A0AAF0J8Q0"/>
<feature type="compositionally biased region" description="Basic and acidic residues" evidence="1">
    <location>
        <begin position="105"/>
        <end position="118"/>
    </location>
</feature>
<name>A0AAF0J8Q0_9BASI</name>
<gene>
    <name evidence="2" type="primary">ARC35_2</name>
    <name evidence="2" type="ORF">MJAP1_000819</name>
</gene>
<feature type="compositionally biased region" description="Basic and acidic residues" evidence="1">
    <location>
        <begin position="19"/>
        <end position="29"/>
    </location>
</feature>
<organism evidence="2 3">
    <name type="scientific">Malassezia japonica</name>
    <dbReference type="NCBI Taxonomy" id="223818"/>
    <lineage>
        <taxon>Eukaryota</taxon>
        <taxon>Fungi</taxon>
        <taxon>Dikarya</taxon>
        <taxon>Basidiomycota</taxon>
        <taxon>Ustilaginomycotina</taxon>
        <taxon>Malasseziomycetes</taxon>
        <taxon>Malasseziales</taxon>
        <taxon>Malasseziaceae</taxon>
        <taxon>Malassezia</taxon>
    </lineage>
</organism>
<evidence type="ECO:0000256" key="1">
    <source>
        <dbReference type="SAM" id="MobiDB-lite"/>
    </source>
</evidence>
<evidence type="ECO:0000313" key="2">
    <source>
        <dbReference type="EMBL" id="WFD37872.1"/>
    </source>
</evidence>
<dbReference type="RefSeq" id="XP_060120769.1">
    <property type="nucleotide sequence ID" value="XM_060264786.1"/>
</dbReference>